<evidence type="ECO:0000313" key="2">
    <source>
        <dbReference type="EMBL" id="KAJ8022664.1"/>
    </source>
</evidence>
<comment type="caution">
    <text evidence="2">The sequence shown here is derived from an EMBL/GenBank/DDBJ whole genome shotgun (WGS) entry which is preliminary data.</text>
</comment>
<dbReference type="InterPro" id="IPR043313">
    <property type="entry name" value="LRMDA"/>
</dbReference>
<organism evidence="2 3">
    <name type="scientific">Holothuria leucospilota</name>
    <name type="common">Black long sea cucumber</name>
    <name type="synonym">Mertensiothuria leucospilota</name>
    <dbReference type="NCBI Taxonomy" id="206669"/>
    <lineage>
        <taxon>Eukaryota</taxon>
        <taxon>Metazoa</taxon>
        <taxon>Echinodermata</taxon>
        <taxon>Eleutherozoa</taxon>
        <taxon>Echinozoa</taxon>
        <taxon>Holothuroidea</taxon>
        <taxon>Aspidochirotacea</taxon>
        <taxon>Aspidochirotida</taxon>
        <taxon>Holothuriidae</taxon>
        <taxon>Holothuria</taxon>
    </lineage>
</organism>
<name>A0A9Q0YL71_HOLLE</name>
<dbReference type="PROSITE" id="PS51450">
    <property type="entry name" value="LRR"/>
    <property type="match status" value="1"/>
</dbReference>
<dbReference type="OrthoDB" id="272149at2759"/>
<feature type="region of interest" description="Disordered" evidence="1">
    <location>
        <begin position="173"/>
        <end position="218"/>
    </location>
</feature>
<evidence type="ECO:0000313" key="3">
    <source>
        <dbReference type="Proteomes" id="UP001152320"/>
    </source>
</evidence>
<dbReference type="FunFam" id="3.80.10.10:FF:000695">
    <property type="entry name" value="leucine-rich melanocyte differentiation-associated protein"/>
    <property type="match status" value="1"/>
</dbReference>
<proteinExistence type="predicted"/>
<dbReference type="Proteomes" id="UP001152320">
    <property type="component" value="Chromosome 20"/>
</dbReference>
<sequence>MEEHSAKENNDLTESSEVFGPVIDGTTLSYIEQGCTRIPEELGKWYGNQIKRLDLSFNQLRSVEGLEYFKDLEELILDSNQLDDTVTFPNLAQLHTLILNKNNIKDVDSLIAKIRKHLPGVTYISLLGNTACPNELSDSQKDEEDYQRYRYYVIFKLPQLKFLDSRPVSKQERIEAKRRGSYMRVAKPTTPNEEEKEEPPSPVSSQYTPLPTNSKEGYHKGSFGKCRYVYYGRHSEGNRFIRNNDL</sequence>
<gene>
    <name evidence="2" type="ORF">HOLleu_37628</name>
</gene>
<dbReference type="SUPFAM" id="SSF52058">
    <property type="entry name" value="L domain-like"/>
    <property type="match status" value="1"/>
</dbReference>
<protein>
    <submittedName>
        <fullName evidence="2">Leucine-rich melanocyte differentiation-associated protein</fullName>
    </submittedName>
</protein>
<dbReference type="PANTHER" id="PTHR46282:SF2">
    <property type="entry name" value="LEUCINE-RICH MELANOCYTE DIFFERENTIATION-ASSOCIATED PROTEIN"/>
    <property type="match status" value="1"/>
</dbReference>
<dbReference type="Gene3D" id="3.80.10.10">
    <property type="entry name" value="Ribonuclease Inhibitor"/>
    <property type="match status" value="1"/>
</dbReference>
<dbReference type="PANTHER" id="PTHR46282">
    <property type="entry name" value="LEUCINE-RICH MELANOCYTE DIFFERENTIATION-ASSOCIATED PROTEIN"/>
    <property type="match status" value="1"/>
</dbReference>
<dbReference type="Pfam" id="PF14580">
    <property type="entry name" value="LRR_9"/>
    <property type="match status" value="1"/>
</dbReference>
<dbReference type="InterPro" id="IPR032675">
    <property type="entry name" value="LRR_dom_sf"/>
</dbReference>
<reference evidence="2" key="1">
    <citation type="submission" date="2021-10" db="EMBL/GenBank/DDBJ databases">
        <title>Tropical sea cucumber genome reveals ecological adaptation and Cuvierian tubules defense mechanism.</title>
        <authorList>
            <person name="Chen T."/>
        </authorList>
    </citation>
    <scope>NUCLEOTIDE SEQUENCE</scope>
    <source>
        <strain evidence="2">Nanhai2018</strain>
        <tissue evidence="2">Muscle</tissue>
    </source>
</reference>
<accession>A0A9Q0YL71</accession>
<dbReference type="EMBL" id="JAIZAY010000020">
    <property type="protein sequence ID" value="KAJ8022664.1"/>
    <property type="molecule type" value="Genomic_DNA"/>
</dbReference>
<evidence type="ECO:0000256" key="1">
    <source>
        <dbReference type="SAM" id="MobiDB-lite"/>
    </source>
</evidence>
<dbReference type="AlphaFoldDB" id="A0A9Q0YL71"/>
<dbReference type="InterPro" id="IPR001611">
    <property type="entry name" value="Leu-rich_rpt"/>
</dbReference>
<feature type="compositionally biased region" description="Polar residues" evidence="1">
    <location>
        <begin position="203"/>
        <end position="215"/>
    </location>
</feature>
<keyword evidence="3" id="KW-1185">Reference proteome</keyword>